<dbReference type="Gene3D" id="3.40.50.20">
    <property type="match status" value="1"/>
</dbReference>
<proteinExistence type="inferred from homology"/>
<comment type="cofactor">
    <cofactor evidence="1">
        <name>Mn(2+)</name>
        <dbReference type="ChEBI" id="CHEBI:29035"/>
    </cofactor>
</comment>
<dbReference type="InterPro" id="IPR016185">
    <property type="entry name" value="PreATP-grasp_dom_sf"/>
</dbReference>
<comment type="catalytic activity">
    <reaction evidence="10">
        <text>gamma-L-glutamyl-L-cysteine + glycine + ATP = glutathione + ADP + phosphate + H(+)</text>
        <dbReference type="Rhea" id="RHEA:13557"/>
        <dbReference type="ChEBI" id="CHEBI:15378"/>
        <dbReference type="ChEBI" id="CHEBI:30616"/>
        <dbReference type="ChEBI" id="CHEBI:43474"/>
        <dbReference type="ChEBI" id="CHEBI:57305"/>
        <dbReference type="ChEBI" id="CHEBI:57925"/>
        <dbReference type="ChEBI" id="CHEBI:58173"/>
        <dbReference type="ChEBI" id="CHEBI:456216"/>
        <dbReference type="EC" id="6.3.2.3"/>
    </reaction>
</comment>
<dbReference type="NCBIfam" id="TIGR01380">
    <property type="entry name" value="glut_syn"/>
    <property type="match status" value="1"/>
</dbReference>
<dbReference type="Gene3D" id="3.30.1490.20">
    <property type="entry name" value="ATP-grasp fold, A domain"/>
    <property type="match status" value="1"/>
</dbReference>
<dbReference type="InterPro" id="IPR004218">
    <property type="entry name" value="GSHS_ATP-bd"/>
</dbReference>
<evidence type="ECO:0000256" key="8">
    <source>
        <dbReference type="ARBA" id="ARBA00022842"/>
    </source>
</evidence>
<evidence type="ECO:0000256" key="6">
    <source>
        <dbReference type="ARBA" id="ARBA00022741"/>
    </source>
</evidence>
<reference evidence="12" key="1">
    <citation type="submission" date="2020-10" db="EMBL/GenBank/DDBJ databases">
        <title>Microbiome of the Black Sea water column analyzed by genome centric metagenomics.</title>
        <authorList>
            <person name="Cabello-Yeves P.J."/>
            <person name="Callieri C."/>
            <person name="Picazo A."/>
            <person name="Mehrshad M."/>
            <person name="Haro-Moreno J.M."/>
            <person name="Roda-Garcia J."/>
            <person name="Dzembekova N."/>
            <person name="Slabakova V."/>
            <person name="Slabakova N."/>
            <person name="Moncheva S."/>
            <person name="Rodriguez-Valera F."/>
        </authorList>
    </citation>
    <scope>NUCLEOTIDE SEQUENCE</scope>
    <source>
        <strain evidence="12">BS307-5m-G50</strain>
    </source>
</reference>
<evidence type="ECO:0000256" key="4">
    <source>
        <dbReference type="ARBA" id="ARBA00022684"/>
    </source>
</evidence>
<dbReference type="EC" id="6.3.2.3" evidence="10"/>
<dbReference type="Gene3D" id="3.30.470.20">
    <property type="entry name" value="ATP-grasp fold, B domain"/>
    <property type="match status" value="1"/>
</dbReference>
<dbReference type="NCBIfam" id="NF003573">
    <property type="entry name" value="PRK05246.1"/>
    <property type="match status" value="1"/>
</dbReference>
<keyword evidence="6 10" id="KW-0547">Nucleotide-binding</keyword>
<keyword evidence="4 10" id="KW-0317">Glutathione biosynthesis</keyword>
<dbReference type="GO" id="GO:0005524">
    <property type="term" value="F:ATP binding"/>
    <property type="evidence" value="ECO:0007669"/>
    <property type="project" value="UniProtKB-UniRule"/>
</dbReference>
<dbReference type="SUPFAM" id="SSF56059">
    <property type="entry name" value="Glutathione synthetase ATP-binding domain-like"/>
    <property type="match status" value="1"/>
</dbReference>
<dbReference type="InterPro" id="IPR013815">
    <property type="entry name" value="ATP_grasp_subdomain_1"/>
</dbReference>
<keyword evidence="9" id="KW-0464">Manganese</keyword>
<dbReference type="Pfam" id="PF02955">
    <property type="entry name" value="GSH-S_ATP"/>
    <property type="match status" value="1"/>
</dbReference>
<dbReference type="EMBL" id="JADHQD010000025">
    <property type="protein sequence ID" value="MBL6818563.1"/>
    <property type="molecule type" value="Genomic_DNA"/>
</dbReference>
<dbReference type="HAMAP" id="MF_00162">
    <property type="entry name" value="GSH_S"/>
    <property type="match status" value="1"/>
</dbReference>
<keyword evidence="3 10" id="KW-0436">Ligase</keyword>
<sequence>MSKKVLFITDPMKELKPEKDTSIFMMEEAISLGYKVYQAEIKHLYLDNTFVMADARNIIEIGSSKVEGIRKEAIKVSEFSYTFMRKDPPVDTNYLNALHLLGLAEIQGATIFNKPNAIKEFNEKVFATHFKEFIPRTLITSCIEKIIKFQANHEIIIVKPLDGMGGDSIYKMENIEEENLDILLDMTEEETTQIVVQEFLPEIYKGDFRILVINGKPFHKTLARIPQGESFKGNLAAGGKGVAMNINDNQRAIAEKVGEFLVSKGINFAGIDMIGSYLTEINITSPTCAREIFDQTGMNPIKEYFSKL</sequence>
<evidence type="ECO:0000256" key="1">
    <source>
        <dbReference type="ARBA" id="ARBA00001936"/>
    </source>
</evidence>
<comment type="cofactor">
    <cofactor evidence="2">
        <name>Mg(2+)</name>
        <dbReference type="ChEBI" id="CHEBI:18420"/>
    </cofactor>
</comment>
<comment type="pathway">
    <text evidence="10">Sulfur metabolism; glutathione biosynthesis; glutathione from L-cysteine and L-glutamate: step 2/2.</text>
</comment>
<dbReference type="Proteomes" id="UP000711391">
    <property type="component" value="Unassembled WGS sequence"/>
</dbReference>
<feature type="domain" description="ATP-grasp" evidence="11">
    <location>
        <begin position="124"/>
        <end position="307"/>
    </location>
</feature>
<dbReference type="PANTHER" id="PTHR21621">
    <property type="entry name" value="RIBOSOMAL PROTEIN S6 MODIFICATION PROTEIN"/>
    <property type="match status" value="1"/>
</dbReference>
<dbReference type="SUPFAM" id="SSF52440">
    <property type="entry name" value="PreATP-grasp domain"/>
    <property type="match status" value="1"/>
</dbReference>
<keyword evidence="8" id="KW-0460">Magnesium</keyword>
<gene>
    <name evidence="10 12" type="primary">gshB</name>
    <name evidence="12" type="ORF">ISQ64_04075</name>
</gene>
<dbReference type="GO" id="GO:0005737">
    <property type="term" value="C:cytoplasm"/>
    <property type="evidence" value="ECO:0007669"/>
    <property type="project" value="TreeGrafter"/>
</dbReference>
<evidence type="ECO:0000259" key="11">
    <source>
        <dbReference type="PROSITE" id="PS50975"/>
    </source>
</evidence>
<dbReference type="GO" id="GO:0004363">
    <property type="term" value="F:glutathione synthase activity"/>
    <property type="evidence" value="ECO:0007669"/>
    <property type="project" value="UniProtKB-UniRule"/>
</dbReference>
<dbReference type="GO" id="GO:0046872">
    <property type="term" value="F:metal ion binding"/>
    <property type="evidence" value="ECO:0007669"/>
    <property type="project" value="UniProtKB-KW"/>
</dbReference>
<evidence type="ECO:0000256" key="9">
    <source>
        <dbReference type="ARBA" id="ARBA00023211"/>
    </source>
</evidence>
<organism evidence="12 13">
    <name type="scientific">SAR86 cluster bacterium</name>
    <dbReference type="NCBI Taxonomy" id="2030880"/>
    <lineage>
        <taxon>Bacteria</taxon>
        <taxon>Pseudomonadati</taxon>
        <taxon>Pseudomonadota</taxon>
        <taxon>Gammaproteobacteria</taxon>
        <taxon>SAR86 cluster</taxon>
    </lineage>
</organism>
<dbReference type="InterPro" id="IPR004215">
    <property type="entry name" value="GSHS_N"/>
</dbReference>
<evidence type="ECO:0000256" key="7">
    <source>
        <dbReference type="ARBA" id="ARBA00022840"/>
    </source>
</evidence>
<evidence type="ECO:0000256" key="2">
    <source>
        <dbReference type="ARBA" id="ARBA00001946"/>
    </source>
</evidence>
<protein>
    <recommendedName>
        <fullName evidence="10">Glutathione synthetase</fullName>
        <ecNumber evidence="10">6.3.2.3</ecNumber>
    </recommendedName>
    <alternativeName>
        <fullName evidence="10">GSH synthetase</fullName>
        <shortName evidence="10">GSH-S</shortName>
        <shortName evidence="10">GSHase</shortName>
    </alternativeName>
    <alternativeName>
        <fullName evidence="10">Glutathione synthase</fullName>
    </alternativeName>
</protein>
<dbReference type="InterPro" id="IPR006284">
    <property type="entry name" value="Glut_synth_pro"/>
</dbReference>
<keyword evidence="7 10" id="KW-0067">ATP-binding</keyword>
<dbReference type="InterPro" id="IPR011761">
    <property type="entry name" value="ATP-grasp"/>
</dbReference>
<evidence type="ECO:0000256" key="3">
    <source>
        <dbReference type="ARBA" id="ARBA00022598"/>
    </source>
</evidence>
<name>A0A937I9C1_9GAMM</name>
<dbReference type="PANTHER" id="PTHR21621:SF4">
    <property type="entry name" value="GLUTATHIONE SYNTHETASE"/>
    <property type="match status" value="1"/>
</dbReference>
<evidence type="ECO:0000313" key="12">
    <source>
        <dbReference type="EMBL" id="MBL6818563.1"/>
    </source>
</evidence>
<evidence type="ECO:0000313" key="13">
    <source>
        <dbReference type="Proteomes" id="UP000711391"/>
    </source>
</evidence>
<keyword evidence="5" id="KW-0479">Metal-binding</keyword>
<evidence type="ECO:0000256" key="10">
    <source>
        <dbReference type="HAMAP-Rule" id="MF_00162"/>
    </source>
</evidence>
<dbReference type="PROSITE" id="PS50975">
    <property type="entry name" value="ATP_GRASP"/>
    <property type="match status" value="1"/>
</dbReference>
<comment type="caution">
    <text evidence="12">The sequence shown here is derived from an EMBL/GenBank/DDBJ whole genome shotgun (WGS) entry which is preliminary data.</text>
</comment>
<evidence type="ECO:0000256" key="5">
    <source>
        <dbReference type="ARBA" id="ARBA00022723"/>
    </source>
</evidence>
<comment type="similarity">
    <text evidence="10">Belongs to the prokaryotic GSH synthase family.</text>
</comment>
<dbReference type="AlphaFoldDB" id="A0A937I9C1"/>
<accession>A0A937I9C1</accession>
<dbReference type="Pfam" id="PF02951">
    <property type="entry name" value="GSH-S_N"/>
    <property type="match status" value="1"/>
</dbReference>